<dbReference type="SUPFAM" id="SSF49464">
    <property type="entry name" value="Carboxypeptidase regulatory domain-like"/>
    <property type="match status" value="1"/>
</dbReference>
<feature type="domain" description="TonB-dependent receptor-like beta-barrel" evidence="11">
    <location>
        <begin position="372"/>
        <end position="954"/>
    </location>
</feature>
<reference evidence="14" key="1">
    <citation type="journal article" date="2019" name="Int. J. Syst. Evol. Microbiol.">
        <title>The Global Catalogue of Microorganisms (GCM) 10K type strain sequencing project: providing services to taxonomists for standard genome sequencing and annotation.</title>
        <authorList>
            <consortium name="The Broad Institute Genomics Platform"/>
            <consortium name="The Broad Institute Genome Sequencing Center for Infectious Disease"/>
            <person name="Wu L."/>
            <person name="Ma J."/>
        </authorList>
    </citation>
    <scope>NUCLEOTIDE SEQUENCE [LARGE SCALE GENOMIC DNA]</scope>
    <source>
        <strain evidence="14">KCTC 52925</strain>
    </source>
</reference>
<dbReference type="Gene3D" id="2.170.130.10">
    <property type="entry name" value="TonB-dependent receptor, plug domain"/>
    <property type="match status" value="1"/>
</dbReference>
<evidence type="ECO:0000256" key="5">
    <source>
        <dbReference type="ARBA" id="ARBA00023077"/>
    </source>
</evidence>
<keyword evidence="6 8" id="KW-0472">Membrane</keyword>
<dbReference type="InterPro" id="IPR000531">
    <property type="entry name" value="Beta-barrel_TonB"/>
</dbReference>
<keyword evidence="10" id="KW-0732">Signal</keyword>
<dbReference type="PROSITE" id="PS52016">
    <property type="entry name" value="TONB_DEPENDENT_REC_3"/>
    <property type="match status" value="1"/>
</dbReference>
<gene>
    <name evidence="13" type="ORF">ACFSYS_06610</name>
</gene>
<sequence length="988" mass="109355">MKQFLTFFIFLFLIQFSSAQSKTVTGLVVDDQNIPLIGVNVIEIGTNNGVVTNFDGEYSIVVNSPSSVLSFSYLGFQTIEIPVEQQNTIKVTLTKNTSALDEVVVVGYGTRKVSDLTGAVGSISSNRLENKPNANVIQALQGAVPGVNITQNGGGAEQGNNSILIRGRNSITAGNGPLIVLDGVPYSGNLSDINTQDVKSMTVLKDASSTAIYGSRGANGVIIIETKKGQVGKVRISYSGYYGVQELTNLPELYDGPGFAAFKDARLAAEGLDPENRLTPSELEVLNAGEAVDWLDLTTRTGKRQDHNIAISGGSDRTKYYVSLGYHDAEGVTLNDGFTRYSLRVNVNFDITDNIKFGTATQLSRIDRSGNNPNFGSQRNGAFRMNPLTTAFDENGDPTVYPWPEDIFVWNPLAPTLEVNDDFNNKVFTNNYLQFSFPFLEGLSYKINTGIEYDQRDIGEYEGRNTGSGFETNGSARIDFRKDENYLIENILSYTKEFGDHSFDFTGLYSTQVIENYRSVTEASGFVSDALTYYQMDNSTSGAVNDTDFEKTQLISQMARLNYGYLDRYLLTATVRRDGYSGFGADKKYGVFPSLALGWIISDEAFFKSGPVNYTKLRASYGVNGNQAVGPYDNLATLTTRPWVIGSATAPGFFVDRLANSELGWEQTSTLNVGLDFGFLENRFQLSADAYIARTKDLLLNRLVPSVNGVNRVIENIGEVENRGLELVAQGFIINGDKFTWNFKGNVAWNKNEIVSLFGDKQDDVANQWFIGQPIRVNYDYAFDGIWQEGDNIENSAQPDAQPGYIRVLDVANDLDDEGNPILAIDPANDRIIQGQRDPKVVYGLENTLNYGNLSLYVFLQGVGGVTKSNPYKDVAVGGDVRNNWIAQEFWTPENPINTYYSIDPEANDFDVDFYEDASFLRVRDITLSYKFDNKLFGNSALNGLQLYSTIRNLATFTKYGALDPEFNDQFDTPLQQEFIFGLKFNVL</sequence>
<dbReference type="InterPro" id="IPR023997">
    <property type="entry name" value="TonB-dep_OMP_SusC/RagA_CS"/>
</dbReference>
<dbReference type="InterPro" id="IPR008969">
    <property type="entry name" value="CarboxyPept-like_regulatory"/>
</dbReference>
<proteinExistence type="inferred from homology"/>
<dbReference type="Pfam" id="PF13715">
    <property type="entry name" value="CarbopepD_reg_2"/>
    <property type="match status" value="1"/>
</dbReference>
<dbReference type="InterPro" id="IPR012910">
    <property type="entry name" value="Plug_dom"/>
</dbReference>
<name>A0ABW5X1L6_9FLAO</name>
<dbReference type="Pfam" id="PF00593">
    <property type="entry name" value="TonB_dep_Rec_b-barrel"/>
    <property type="match status" value="1"/>
</dbReference>
<evidence type="ECO:0000313" key="14">
    <source>
        <dbReference type="Proteomes" id="UP001597438"/>
    </source>
</evidence>
<organism evidence="13 14">
    <name type="scientific">Christiangramia antarctica</name>
    <dbReference type="NCBI Taxonomy" id="2058158"/>
    <lineage>
        <taxon>Bacteria</taxon>
        <taxon>Pseudomonadati</taxon>
        <taxon>Bacteroidota</taxon>
        <taxon>Flavobacteriia</taxon>
        <taxon>Flavobacteriales</taxon>
        <taxon>Flavobacteriaceae</taxon>
        <taxon>Christiangramia</taxon>
    </lineage>
</organism>
<evidence type="ECO:0000256" key="6">
    <source>
        <dbReference type="ARBA" id="ARBA00023136"/>
    </source>
</evidence>
<evidence type="ECO:0000256" key="10">
    <source>
        <dbReference type="SAM" id="SignalP"/>
    </source>
</evidence>
<evidence type="ECO:0000313" key="13">
    <source>
        <dbReference type="EMBL" id="MFD2832955.1"/>
    </source>
</evidence>
<dbReference type="Pfam" id="PF07715">
    <property type="entry name" value="Plug"/>
    <property type="match status" value="1"/>
</dbReference>
<feature type="chain" id="PRO_5047463258" evidence="10">
    <location>
        <begin position="20"/>
        <end position="988"/>
    </location>
</feature>
<keyword evidence="2 8" id="KW-0813">Transport</keyword>
<keyword evidence="7 8" id="KW-0998">Cell outer membrane</keyword>
<evidence type="ECO:0000256" key="8">
    <source>
        <dbReference type="PROSITE-ProRule" id="PRU01360"/>
    </source>
</evidence>
<evidence type="ECO:0000256" key="4">
    <source>
        <dbReference type="ARBA" id="ARBA00022692"/>
    </source>
</evidence>
<dbReference type="NCBIfam" id="TIGR04056">
    <property type="entry name" value="OMP_RagA_SusC"/>
    <property type="match status" value="1"/>
</dbReference>
<evidence type="ECO:0000256" key="7">
    <source>
        <dbReference type="ARBA" id="ARBA00023237"/>
    </source>
</evidence>
<accession>A0ABW5X1L6</accession>
<keyword evidence="5 9" id="KW-0798">TonB box</keyword>
<evidence type="ECO:0000256" key="9">
    <source>
        <dbReference type="RuleBase" id="RU003357"/>
    </source>
</evidence>
<evidence type="ECO:0000256" key="2">
    <source>
        <dbReference type="ARBA" id="ARBA00022448"/>
    </source>
</evidence>
<dbReference type="InterPro" id="IPR023996">
    <property type="entry name" value="TonB-dep_OMP_SusC/RagA"/>
</dbReference>
<dbReference type="Proteomes" id="UP001597438">
    <property type="component" value="Unassembled WGS sequence"/>
</dbReference>
<dbReference type="InterPro" id="IPR036942">
    <property type="entry name" value="Beta-barrel_TonB_sf"/>
</dbReference>
<keyword evidence="3 8" id="KW-1134">Transmembrane beta strand</keyword>
<comment type="similarity">
    <text evidence="8 9">Belongs to the TonB-dependent receptor family.</text>
</comment>
<evidence type="ECO:0000259" key="12">
    <source>
        <dbReference type="Pfam" id="PF07715"/>
    </source>
</evidence>
<comment type="caution">
    <text evidence="13">The sequence shown here is derived from an EMBL/GenBank/DDBJ whole genome shotgun (WGS) entry which is preliminary data.</text>
</comment>
<dbReference type="EMBL" id="JBHUOJ010000012">
    <property type="protein sequence ID" value="MFD2832955.1"/>
    <property type="molecule type" value="Genomic_DNA"/>
</dbReference>
<feature type="domain" description="TonB-dependent receptor plug" evidence="12">
    <location>
        <begin position="113"/>
        <end position="221"/>
    </location>
</feature>
<feature type="signal peptide" evidence="10">
    <location>
        <begin position="1"/>
        <end position="19"/>
    </location>
</feature>
<keyword evidence="4 8" id="KW-0812">Transmembrane</keyword>
<dbReference type="RefSeq" id="WP_251741402.1">
    <property type="nucleotide sequence ID" value="NZ_JBHUOJ010000012.1"/>
</dbReference>
<evidence type="ECO:0000259" key="11">
    <source>
        <dbReference type="Pfam" id="PF00593"/>
    </source>
</evidence>
<dbReference type="Gene3D" id="2.40.170.20">
    <property type="entry name" value="TonB-dependent receptor, beta-barrel domain"/>
    <property type="match status" value="1"/>
</dbReference>
<protein>
    <submittedName>
        <fullName evidence="13">SusC/RagA family TonB-linked outer membrane protein</fullName>
    </submittedName>
</protein>
<dbReference type="SUPFAM" id="SSF56935">
    <property type="entry name" value="Porins"/>
    <property type="match status" value="1"/>
</dbReference>
<dbReference type="InterPro" id="IPR039426">
    <property type="entry name" value="TonB-dep_rcpt-like"/>
</dbReference>
<comment type="subcellular location">
    <subcellularLocation>
        <location evidence="1 8">Cell outer membrane</location>
        <topology evidence="1 8">Multi-pass membrane protein</topology>
    </subcellularLocation>
</comment>
<evidence type="ECO:0000256" key="1">
    <source>
        <dbReference type="ARBA" id="ARBA00004571"/>
    </source>
</evidence>
<keyword evidence="14" id="KW-1185">Reference proteome</keyword>
<dbReference type="InterPro" id="IPR037066">
    <property type="entry name" value="Plug_dom_sf"/>
</dbReference>
<evidence type="ECO:0000256" key="3">
    <source>
        <dbReference type="ARBA" id="ARBA00022452"/>
    </source>
</evidence>
<dbReference type="NCBIfam" id="TIGR04057">
    <property type="entry name" value="SusC_RagA_signa"/>
    <property type="match status" value="1"/>
</dbReference>